<organism evidence="2 3">
    <name type="scientific">Blautia obeum</name>
    <dbReference type="NCBI Taxonomy" id="40520"/>
    <lineage>
        <taxon>Bacteria</taxon>
        <taxon>Bacillati</taxon>
        <taxon>Bacillota</taxon>
        <taxon>Clostridia</taxon>
        <taxon>Lachnospirales</taxon>
        <taxon>Lachnospiraceae</taxon>
        <taxon>Blautia</taxon>
    </lineage>
</organism>
<comment type="caution">
    <text evidence="2">The sequence shown here is derived from an EMBL/GenBank/DDBJ whole genome shotgun (WGS) entry which is preliminary data.</text>
</comment>
<dbReference type="AlphaFoldDB" id="A0A367G4P2"/>
<protein>
    <submittedName>
        <fullName evidence="2">Uncharacterized protein</fullName>
    </submittedName>
</protein>
<name>A0A367G4P2_9FIRM</name>
<feature type="compositionally biased region" description="Low complexity" evidence="1">
    <location>
        <begin position="78"/>
        <end position="91"/>
    </location>
</feature>
<dbReference type="EMBL" id="PSQG01000006">
    <property type="protein sequence ID" value="RCH44849.1"/>
    <property type="molecule type" value="Genomic_DNA"/>
</dbReference>
<sequence>MSVKVIEKNAGEKIPYTEKGYNLCFDDMLTIKCNKYQKDWPVHKDICMDADRDLTMGTGDGLFYVAEVDIPAKEYEEQQPAAEGQEEGGTAPVAKPLDMSQVTVTLWGLENPVAADDEEEE</sequence>
<gene>
    <name evidence="2" type="ORF">C4886_05190</name>
</gene>
<dbReference type="Proteomes" id="UP000253208">
    <property type="component" value="Unassembled WGS sequence"/>
</dbReference>
<evidence type="ECO:0000256" key="1">
    <source>
        <dbReference type="SAM" id="MobiDB-lite"/>
    </source>
</evidence>
<proteinExistence type="predicted"/>
<evidence type="ECO:0000313" key="2">
    <source>
        <dbReference type="EMBL" id="RCH44849.1"/>
    </source>
</evidence>
<dbReference type="RefSeq" id="WP_114001856.1">
    <property type="nucleotide sequence ID" value="NZ_PSQG01000006.1"/>
</dbReference>
<reference evidence="2 3" key="1">
    <citation type="submission" date="2018-02" db="EMBL/GenBank/DDBJ databases">
        <title>Complete genome sequencing of Faecalibacterium prausnitzii strains isolated from the human gut.</title>
        <authorList>
            <person name="Fitzgerald B.C."/>
            <person name="Shkoporov A.N."/>
            <person name="Ross P.R."/>
            <person name="Hill C."/>
        </authorList>
    </citation>
    <scope>NUCLEOTIDE SEQUENCE [LARGE SCALE GENOMIC DNA]</scope>
    <source>
        <strain evidence="2 3">APC942/31-1</strain>
    </source>
</reference>
<evidence type="ECO:0000313" key="3">
    <source>
        <dbReference type="Proteomes" id="UP000253208"/>
    </source>
</evidence>
<accession>A0A367G4P2</accession>
<feature type="region of interest" description="Disordered" evidence="1">
    <location>
        <begin position="74"/>
        <end position="95"/>
    </location>
</feature>